<evidence type="ECO:0000256" key="1">
    <source>
        <dbReference type="SAM" id="MobiDB-lite"/>
    </source>
</evidence>
<feature type="region of interest" description="Disordered" evidence="1">
    <location>
        <begin position="212"/>
        <end position="364"/>
    </location>
</feature>
<feature type="compositionally biased region" description="Basic residues" evidence="1">
    <location>
        <begin position="80"/>
        <end position="90"/>
    </location>
</feature>
<proteinExistence type="predicted"/>
<keyword evidence="3" id="KW-1185">Reference proteome</keyword>
<feature type="compositionally biased region" description="Low complexity" evidence="1">
    <location>
        <begin position="260"/>
        <end position="269"/>
    </location>
</feature>
<reference evidence="3" key="1">
    <citation type="journal article" date="2013" name="Nat. Genet.">
        <title>The draft genomes of soft-shell turtle and green sea turtle yield insights into the development and evolution of the turtle-specific body plan.</title>
        <authorList>
            <person name="Wang Z."/>
            <person name="Pascual-Anaya J."/>
            <person name="Zadissa A."/>
            <person name="Li W."/>
            <person name="Niimura Y."/>
            <person name="Huang Z."/>
            <person name="Li C."/>
            <person name="White S."/>
            <person name="Xiong Z."/>
            <person name="Fang D."/>
            <person name="Wang B."/>
            <person name="Ming Y."/>
            <person name="Chen Y."/>
            <person name="Zheng Y."/>
            <person name="Kuraku S."/>
            <person name="Pignatelli M."/>
            <person name="Herrero J."/>
            <person name="Beal K."/>
            <person name="Nozawa M."/>
            <person name="Li Q."/>
            <person name="Wang J."/>
            <person name="Zhang H."/>
            <person name="Yu L."/>
            <person name="Shigenobu S."/>
            <person name="Wang J."/>
            <person name="Liu J."/>
            <person name="Flicek P."/>
            <person name="Searle S."/>
            <person name="Wang J."/>
            <person name="Kuratani S."/>
            <person name="Yin Y."/>
            <person name="Aken B."/>
            <person name="Zhang G."/>
            <person name="Irie N."/>
        </authorList>
    </citation>
    <scope>NUCLEOTIDE SEQUENCE [LARGE SCALE GENOMIC DNA]</scope>
</reference>
<protein>
    <submittedName>
        <fullName evidence="2">Uncharacterized protein</fullName>
    </submittedName>
</protein>
<gene>
    <name evidence="2" type="ORF">UY3_01584</name>
</gene>
<feature type="region of interest" description="Disordered" evidence="1">
    <location>
        <begin position="1"/>
        <end position="179"/>
    </location>
</feature>
<feature type="compositionally biased region" description="Pro residues" evidence="1">
    <location>
        <begin position="45"/>
        <end position="60"/>
    </location>
</feature>
<evidence type="ECO:0000313" key="2">
    <source>
        <dbReference type="EMBL" id="EMP41165.1"/>
    </source>
</evidence>
<evidence type="ECO:0000313" key="3">
    <source>
        <dbReference type="Proteomes" id="UP000031443"/>
    </source>
</evidence>
<dbReference type="Proteomes" id="UP000031443">
    <property type="component" value="Unassembled WGS sequence"/>
</dbReference>
<dbReference type="EMBL" id="KB497515">
    <property type="protein sequence ID" value="EMP41165.1"/>
    <property type="molecule type" value="Genomic_DNA"/>
</dbReference>
<dbReference type="AlphaFoldDB" id="M7BZ62"/>
<feature type="compositionally biased region" description="Polar residues" evidence="1">
    <location>
        <begin position="317"/>
        <end position="333"/>
    </location>
</feature>
<accession>M7BZ62</accession>
<name>M7BZ62_CHEMY</name>
<sequence>MSGRAPTLAADNLAGPMEEGVAEIPPGMGESCPRENPPSLMLPHRSPPQVPEPSPLPPDMTPANQPRDDAIEGWALVQWKRGKQKARAPPHLREAEAPRKTRKGGTDAKPSALPTSASHPPVSAGKDVAAPEGKGSPSWETLPSEPLEKAPSVLTLPEAPVNPEATVVAGAGGENPGEAESVLSSMFEIEALDLTPVAQGKDDLFPANLDLDDFTPPLYSPCSLPLTAASAPTSEEPLDSSTDPAADGTPLTTTESAQGTTDGTSLTTTEPAQMTAGATRPGHELPGAPPIGAEQSTSFSGGGSTEDNPPPDAVAAKSTTERAPSVTESSLPTPLTLEPDREAPPSSCLPPKTQNLSSVPAPAPTPIQFTSCNVHCRPLGCLLPFPN</sequence>
<feature type="compositionally biased region" description="Polar residues" evidence="1">
    <location>
        <begin position="250"/>
        <end position="259"/>
    </location>
</feature>
<organism evidence="2 3">
    <name type="scientific">Chelonia mydas</name>
    <name type="common">Green sea-turtle</name>
    <name type="synonym">Chelonia agassizi</name>
    <dbReference type="NCBI Taxonomy" id="8469"/>
    <lineage>
        <taxon>Eukaryota</taxon>
        <taxon>Metazoa</taxon>
        <taxon>Chordata</taxon>
        <taxon>Craniata</taxon>
        <taxon>Vertebrata</taxon>
        <taxon>Euteleostomi</taxon>
        <taxon>Archelosauria</taxon>
        <taxon>Testudinata</taxon>
        <taxon>Testudines</taxon>
        <taxon>Cryptodira</taxon>
        <taxon>Durocryptodira</taxon>
        <taxon>Americhelydia</taxon>
        <taxon>Chelonioidea</taxon>
        <taxon>Cheloniidae</taxon>
        <taxon>Chelonia</taxon>
    </lineage>
</organism>